<dbReference type="KEGG" id="cint:HZF06_19330"/>
<gene>
    <name evidence="1" type="ORF">HZF06_19330</name>
</gene>
<name>A0A7D6VZE4_9CLOT</name>
<reference evidence="1 2" key="1">
    <citation type="submission" date="2020-07" db="EMBL/GenBank/DDBJ databases">
        <title>Electron transfer.</title>
        <authorList>
            <person name="Huang L."/>
            <person name="Liu X."/>
            <person name="Zhou S."/>
        </authorList>
    </citation>
    <scope>NUCLEOTIDE SEQUENCE [LARGE SCALE GENOMIC DNA]</scope>
    <source>
        <strain evidence="1 2">Lx1</strain>
    </source>
</reference>
<dbReference type="RefSeq" id="WP_181601421.1">
    <property type="nucleotide sequence ID" value="NZ_CP059378.1"/>
</dbReference>
<sequence length="335" mass="37961">MTIKNQSTVLAVTNDYPKDKYNLLIPVKSMQELSSMYKIIVNEVQIDPDYNKANDVYVQTKGYKDSPDKLALTKTALSKLMTAAGINMVESRAIIPSTHQTAIEMAKAIGQAVPYDVRDIAHEVIIEVPEPSGQYRQIKATKEIIIEDLKAEYREQKKNMEIWEYGKKRPATEEEKEAAIEKQLTQFLSHKRAQCETKTLNRALREAMGIKATYTAEELGKPFIVAHTVPNLADPDLKQAVISRYAQSSSMLFPQRNEPKALEAPIQEQEEAEIIEAEIVAGCEKCGQVIEAIDDQWTVEAIVAYSKNKFRDKVYCPDCQKEILEAFRKSKEVKQ</sequence>
<organism evidence="1 2">
    <name type="scientific">Clostridium intestinale</name>
    <dbReference type="NCBI Taxonomy" id="36845"/>
    <lineage>
        <taxon>Bacteria</taxon>
        <taxon>Bacillati</taxon>
        <taxon>Bacillota</taxon>
        <taxon>Clostridia</taxon>
        <taxon>Eubacteriales</taxon>
        <taxon>Clostridiaceae</taxon>
        <taxon>Clostridium</taxon>
    </lineage>
</organism>
<evidence type="ECO:0000313" key="2">
    <source>
        <dbReference type="Proteomes" id="UP000512286"/>
    </source>
</evidence>
<dbReference type="EMBL" id="CP059378">
    <property type="protein sequence ID" value="QLY79205.1"/>
    <property type="molecule type" value="Genomic_DNA"/>
</dbReference>
<proteinExistence type="predicted"/>
<evidence type="ECO:0000313" key="1">
    <source>
        <dbReference type="EMBL" id="QLY79205.1"/>
    </source>
</evidence>
<accession>A0A7D6VZE4</accession>
<dbReference type="Proteomes" id="UP000512286">
    <property type="component" value="Chromosome"/>
</dbReference>
<dbReference type="AlphaFoldDB" id="A0A7D6VZE4"/>
<protein>
    <submittedName>
        <fullName evidence="1">Uncharacterized protein</fullName>
    </submittedName>
</protein>